<protein>
    <submittedName>
        <fullName evidence="1">Uncharacterized protein</fullName>
    </submittedName>
</protein>
<organism evidence="1">
    <name type="scientific">Herelleviridae sp. cttEB8</name>
    <dbReference type="NCBI Taxonomy" id="2825832"/>
    <lineage>
        <taxon>Viruses</taxon>
        <taxon>Duplodnaviria</taxon>
        <taxon>Heunggongvirae</taxon>
        <taxon>Uroviricota</taxon>
        <taxon>Caudoviricetes</taxon>
        <taxon>Herelleviridae</taxon>
    </lineage>
</organism>
<name>A0A8S5P5M4_9CAUD</name>
<reference evidence="1" key="1">
    <citation type="journal article" date="2021" name="Proc. Natl. Acad. Sci. U.S.A.">
        <title>A Catalog of Tens of Thousands of Viruses from Human Metagenomes Reveals Hidden Associations with Chronic Diseases.</title>
        <authorList>
            <person name="Tisza M.J."/>
            <person name="Buck C.B."/>
        </authorList>
    </citation>
    <scope>NUCLEOTIDE SEQUENCE</scope>
    <source>
        <strain evidence="1">CttEB8</strain>
    </source>
</reference>
<sequence>MNHSFNINLAKKYGIEEAILIENFIFWIKKNIANQKHFYDGRYWTYNSAKAMAQLFPYMNDKKIYRIIDNLCKINFLLKGNYNTDPFVKTLWYSFSDEAIEVLGKEGYDITKIESPFPENGNSYTDINNTDNKEDNIIILSKKAEDNAEHVNVKSLLESNNGVKKCSKKSNNVNSDIDYLYDLYPTKCPNRGRSTGKCRKDKEKIKSLLKNISKDELEFTIKSYVKQQTDEGGWLKNFSTFLNQLPDMGYGKDSNIIEGENFNSSYIDKRLQELDEKIEKYK</sequence>
<dbReference type="EMBL" id="BK015344">
    <property type="protein sequence ID" value="DAE02382.1"/>
    <property type="molecule type" value="Genomic_DNA"/>
</dbReference>
<accession>A0A8S5P5M4</accession>
<proteinExistence type="predicted"/>
<evidence type="ECO:0000313" key="1">
    <source>
        <dbReference type="EMBL" id="DAE02382.1"/>
    </source>
</evidence>